<organism evidence="1 2">
    <name type="scientific">Trichonephila clavata</name>
    <name type="common">Joro spider</name>
    <name type="synonym">Nephila clavata</name>
    <dbReference type="NCBI Taxonomy" id="2740835"/>
    <lineage>
        <taxon>Eukaryota</taxon>
        <taxon>Metazoa</taxon>
        <taxon>Ecdysozoa</taxon>
        <taxon>Arthropoda</taxon>
        <taxon>Chelicerata</taxon>
        <taxon>Arachnida</taxon>
        <taxon>Araneae</taxon>
        <taxon>Araneomorphae</taxon>
        <taxon>Entelegynae</taxon>
        <taxon>Araneoidea</taxon>
        <taxon>Nephilidae</taxon>
        <taxon>Trichonephila</taxon>
    </lineage>
</organism>
<proteinExistence type="predicted"/>
<protein>
    <submittedName>
        <fullName evidence="1">Uncharacterized protein</fullName>
    </submittedName>
</protein>
<evidence type="ECO:0000313" key="1">
    <source>
        <dbReference type="EMBL" id="GFR17614.1"/>
    </source>
</evidence>
<dbReference type="AlphaFoldDB" id="A0A8X6I8Z0"/>
<gene>
    <name evidence="1" type="ORF">TNCT_168821</name>
</gene>
<reference evidence="1" key="1">
    <citation type="submission" date="2020-07" db="EMBL/GenBank/DDBJ databases">
        <title>Multicomponent nature underlies the extraordinary mechanical properties of spider dragline silk.</title>
        <authorList>
            <person name="Kono N."/>
            <person name="Nakamura H."/>
            <person name="Mori M."/>
            <person name="Yoshida Y."/>
            <person name="Ohtoshi R."/>
            <person name="Malay A.D."/>
            <person name="Moran D.A.P."/>
            <person name="Tomita M."/>
            <person name="Numata K."/>
            <person name="Arakawa K."/>
        </authorList>
    </citation>
    <scope>NUCLEOTIDE SEQUENCE</scope>
</reference>
<dbReference type="EMBL" id="BMAO01007655">
    <property type="protein sequence ID" value="GFR17614.1"/>
    <property type="molecule type" value="Genomic_DNA"/>
</dbReference>
<accession>A0A8X6I8Z0</accession>
<keyword evidence="2" id="KW-1185">Reference proteome</keyword>
<comment type="caution">
    <text evidence="1">The sequence shown here is derived from an EMBL/GenBank/DDBJ whole genome shotgun (WGS) entry which is preliminary data.</text>
</comment>
<evidence type="ECO:0000313" key="2">
    <source>
        <dbReference type="Proteomes" id="UP000887116"/>
    </source>
</evidence>
<name>A0A8X6I8Z0_TRICU</name>
<sequence length="107" mass="12099">MDYSSRGNGGSSLLPEGQKEAVVSSSIQPGLCQARLLRSVSAYTYIKLKDTSYYSYHTLVCGMKSRVMPTIFVSIRLQRYATCLAVRRDHILPGFNKDLREDYLIIE</sequence>
<dbReference type="Proteomes" id="UP000887116">
    <property type="component" value="Unassembled WGS sequence"/>
</dbReference>